<dbReference type="EMBL" id="BSPP01000002">
    <property type="protein sequence ID" value="GLS85178.1"/>
    <property type="molecule type" value="Genomic_DNA"/>
</dbReference>
<keyword evidence="2" id="KW-1185">Reference proteome</keyword>
<proteinExistence type="predicted"/>
<comment type="caution">
    <text evidence="1">The sequence shown here is derived from an EMBL/GenBank/DDBJ whole genome shotgun (WGS) entry which is preliminary data.</text>
</comment>
<protein>
    <recommendedName>
        <fullName evidence="3">Flagellar protein FlgN</fullName>
    </recommendedName>
</protein>
<evidence type="ECO:0000313" key="1">
    <source>
        <dbReference type="EMBL" id="GLS85178.1"/>
    </source>
</evidence>
<accession>A0AA37TST0</accession>
<evidence type="ECO:0000313" key="2">
    <source>
        <dbReference type="Proteomes" id="UP001157355"/>
    </source>
</evidence>
<evidence type="ECO:0008006" key="3">
    <source>
        <dbReference type="Google" id="ProtNLM"/>
    </source>
</evidence>
<organism evidence="1 2">
    <name type="scientific">Cypionkella aquatica</name>
    <dbReference type="NCBI Taxonomy" id="1756042"/>
    <lineage>
        <taxon>Bacteria</taxon>
        <taxon>Pseudomonadati</taxon>
        <taxon>Pseudomonadota</taxon>
        <taxon>Alphaproteobacteria</taxon>
        <taxon>Rhodobacterales</taxon>
        <taxon>Paracoccaceae</taxon>
        <taxon>Cypionkella</taxon>
    </lineage>
</organism>
<sequence>MQIEGLLDAIHAAILSADYTELARLSPELDAALGRLAQPSDSALILRLQRKAERNAICATAAAKGVRAAIRRLNEVRQSLNGLVTYGEDGQRVERGGQPEFSRRL</sequence>
<name>A0AA37TST0_9RHOB</name>
<gene>
    <name evidence="1" type="ORF">GCM10010873_01510</name>
</gene>
<dbReference type="AlphaFoldDB" id="A0AA37TST0"/>
<reference evidence="1 2" key="1">
    <citation type="journal article" date="2014" name="Int. J. Syst. Evol. Microbiol.">
        <title>Complete genome sequence of Corynebacterium casei LMG S-19264T (=DSM 44701T), isolated from a smear-ripened cheese.</title>
        <authorList>
            <consortium name="US DOE Joint Genome Institute (JGI-PGF)"/>
            <person name="Walter F."/>
            <person name="Albersmeier A."/>
            <person name="Kalinowski J."/>
            <person name="Ruckert C."/>
        </authorList>
    </citation>
    <scope>NUCLEOTIDE SEQUENCE [LARGE SCALE GENOMIC DNA]</scope>
    <source>
        <strain evidence="1 2">NBRC 111766</strain>
    </source>
</reference>
<dbReference type="Proteomes" id="UP001157355">
    <property type="component" value="Unassembled WGS sequence"/>
</dbReference>